<feature type="domain" description="AB hydrolase-1" evidence="5">
    <location>
        <begin position="99"/>
        <end position="449"/>
    </location>
</feature>
<dbReference type="Gene3D" id="3.40.50.1820">
    <property type="entry name" value="alpha/beta hydrolase"/>
    <property type="match status" value="1"/>
</dbReference>
<sequence length="502" mass="54463">MTAQVPPPRDGHDRTGPGSAEFSAQRPVWRAPDDDALAGLDFATVTVPVDHARPQGPTLDLALARHRARSPGRRRGVLLVGPDDPGNRGTLLVPDLVRSLPGEVLDSYDLVGFDHRFSGLSEPLTCGLSPEQWLWIFHSQQGFDAEVEFQRGVVERCFQEAADVLPHVTSRNIARDMEVIRAALGEERISYLGYSYGSYLGAVWTQMSGEHADRVVLDSVIDPDSVWRPMFLGYAASCETALGNWARWAAERHGELGLGATGQRVRTAVDRLVERADRSPVPVAGMPVDGTMLRLFTMVLLSMDRAWGVLADILRAAAHGGEASPSSLRTLGEMFGRGKEESAAVAQLAVLCGDAAWPRDLDVYRRGLAGHGERFRFIGPAMAGPKAGAFWPLPPREPVTVFGADNRAESHLLVQSAEDMFTPAHGAVRLRGQLPRTARLVTVAGSAHHRVFPFQGDPGVNEVATEYLLTGKLPDTDVTLTGRPSTPEERRTDSGGQRGSRS</sequence>
<evidence type="ECO:0000256" key="1">
    <source>
        <dbReference type="ARBA" id="ARBA00010088"/>
    </source>
</evidence>
<reference evidence="6" key="1">
    <citation type="journal article" date="2016" name="MBio">
        <title>Strain Prioritization and Genome Mining for Enediyne Natural Products.</title>
        <authorList>
            <person name="Yan X."/>
            <person name="Ge H."/>
            <person name="Huang T."/>
            <person name="Hindra"/>
            <person name="Yang D."/>
            <person name="Teng Q."/>
            <person name="Crnovcic I."/>
            <person name="Li X."/>
            <person name="Rudolf J.D."/>
            <person name="Lohman J.R."/>
            <person name="Gansemans Y."/>
            <person name="Zhu X."/>
            <person name="Huang Y."/>
            <person name="Zhao L.X."/>
            <person name="Jiang Y."/>
            <person name="Van Nieuwerburgh F."/>
            <person name="Rader C."/>
            <person name="Duan Y."/>
            <person name="Shen B."/>
        </authorList>
    </citation>
    <scope>NUCLEOTIDE SEQUENCE</scope>
    <source>
        <strain evidence="6">DCA2648</strain>
    </source>
</reference>
<evidence type="ECO:0000256" key="4">
    <source>
        <dbReference type="SAM" id="MobiDB-lite"/>
    </source>
</evidence>
<dbReference type="GO" id="GO:0016787">
    <property type="term" value="F:hydrolase activity"/>
    <property type="evidence" value="ECO:0007669"/>
    <property type="project" value="UniProtKB-KW"/>
</dbReference>
<evidence type="ECO:0000259" key="5">
    <source>
        <dbReference type="Pfam" id="PF00561"/>
    </source>
</evidence>
<dbReference type="SUPFAM" id="SSF53474">
    <property type="entry name" value="alpha/beta-Hydrolases"/>
    <property type="match status" value="1"/>
</dbReference>
<gene>
    <name evidence="6" type="primary">ucmK1</name>
</gene>
<keyword evidence="3 6" id="KW-0378">Hydrolase</keyword>
<evidence type="ECO:0000256" key="2">
    <source>
        <dbReference type="ARBA" id="ARBA00022729"/>
    </source>
</evidence>
<dbReference type="PANTHER" id="PTHR43248">
    <property type="entry name" value="2-SUCCINYL-6-HYDROXY-2,4-CYCLOHEXADIENE-1-CARBOXYLATE SYNTHASE"/>
    <property type="match status" value="1"/>
</dbReference>
<feature type="region of interest" description="Disordered" evidence="4">
    <location>
        <begin position="474"/>
        <end position="502"/>
    </location>
</feature>
<comment type="similarity">
    <text evidence="1">Belongs to the peptidase S33 family.</text>
</comment>
<evidence type="ECO:0000256" key="3">
    <source>
        <dbReference type="ARBA" id="ARBA00022801"/>
    </source>
</evidence>
<organism evidence="6">
    <name type="scientific">Streptomyces uncialis</name>
    <dbReference type="NCBI Taxonomy" id="1048205"/>
    <lineage>
        <taxon>Bacteria</taxon>
        <taxon>Bacillati</taxon>
        <taxon>Actinomycetota</taxon>
        <taxon>Actinomycetes</taxon>
        <taxon>Kitasatosporales</taxon>
        <taxon>Streptomycetaceae</taxon>
        <taxon>Streptomyces</taxon>
    </lineage>
</organism>
<protein>
    <submittedName>
        <fullName evidence="6">Hydrolase</fullName>
    </submittedName>
</protein>
<dbReference type="AlphaFoldDB" id="A0A140E9K6"/>
<name>A0A140E9K6_9ACTN</name>
<dbReference type="EMBL" id="KT762610">
    <property type="protein sequence ID" value="AMK92575.1"/>
    <property type="molecule type" value="Genomic_DNA"/>
</dbReference>
<keyword evidence="2" id="KW-0732">Signal</keyword>
<dbReference type="PANTHER" id="PTHR43248:SF29">
    <property type="entry name" value="TRIPEPTIDYL AMINOPEPTIDASE"/>
    <property type="match status" value="1"/>
</dbReference>
<feature type="region of interest" description="Disordered" evidence="4">
    <location>
        <begin position="1"/>
        <end position="28"/>
    </location>
</feature>
<dbReference type="InterPro" id="IPR029058">
    <property type="entry name" value="AB_hydrolase_fold"/>
</dbReference>
<evidence type="ECO:0000313" key="6">
    <source>
        <dbReference type="EMBL" id="AMK92575.1"/>
    </source>
</evidence>
<dbReference type="InterPro" id="IPR051601">
    <property type="entry name" value="Serine_prot/Carboxylest_S33"/>
</dbReference>
<accession>A0A140E9K6</accession>
<proteinExistence type="inferred from homology"/>
<dbReference type="InterPro" id="IPR000073">
    <property type="entry name" value="AB_hydrolase_1"/>
</dbReference>
<dbReference type="Pfam" id="PF00561">
    <property type="entry name" value="Abhydrolase_1"/>
    <property type="match status" value="1"/>
</dbReference>